<accession>A0A644XIV5</accession>
<reference evidence="1" key="1">
    <citation type="submission" date="2019-08" db="EMBL/GenBank/DDBJ databases">
        <authorList>
            <person name="Kucharzyk K."/>
            <person name="Murdoch R.W."/>
            <person name="Higgins S."/>
            <person name="Loffler F."/>
        </authorList>
    </citation>
    <scope>NUCLEOTIDE SEQUENCE</scope>
</reference>
<dbReference type="EMBL" id="VSSQ01002516">
    <property type="protein sequence ID" value="MPM15887.1"/>
    <property type="molecule type" value="Genomic_DNA"/>
</dbReference>
<proteinExistence type="predicted"/>
<sequence length="47" mass="5797">MQVLKFPDYLRQKRYVSCWADVDYPRVYLGIKNTLERLEFEHLVHEP</sequence>
<comment type="caution">
    <text evidence="1">The sequence shown here is derived from an EMBL/GenBank/DDBJ whole genome shotgun (WGS) entry which is preliminary data.</text>
</comment>
<dbReference type="AlphaFoldDB" id="A0A644XIV5"/>
<gene>
    <name evidence="1" type="ORF">SDC9_62261</name>
</gene>
<name>A0A644XIV5_9ZZZZ</name>
<evidence type="ECO:0000313" key="1">
    <source>
        <dbReference type="EMBL" id="MPM15887.1"/>
    </source>
</evidence>
<organism evidence="1">
    <name type="scientific">bioreactor metagenome</name>
    <dbReference type="NCBI Taxonomy" id="1076179"/>
    <lineage>
        <taxon>unclassified sequences</taxon>
        <taxon>metagenomes</taxon>
        <taxon>ecological metagenomes</taxon>
    </lineage>
</organism>
<protein>
    <submittedName>
        <fullName evidence="1">Uncharacterized protein</fullName>
    </submittedName>
</protein>